<dbReference type="Proteomes" id="UP000789342">
    <property type="component" value="Unassembled WGS sequence"/>
</dbReference>
<evidence type="ECO:0000313" key="2">
    <source>
        <dbReference type="Proteomes" id="UP000789342"/>
    </source>
</evidence>
<name>A0A9N8VDS7_9GLOM</name>
<organism evidence="1 2">
    <name type="scientific">Acaulospora morrowiae</name>
    <dbReference type="NCBI Taxonomy" id="94023"/>
    <lineage>
        <taxon>Eukaryota</taxon>
        <taxon>Fungi</taxon>
        <taxon>Fungi incertae sedis</taxon>
        <taxon>Mucoromycota</taxon>
        <taxon>Glomeromycotina</taxon>
        <taxon>Glomeromycetes</taxon>
        <taxon>Diversisporales</taxon>
        <taxon>Acaulosporaceae</taxon>
        <taxon>Acaulospora</taxon>
    </lineage>
</organism>
<dbReference type="EMBL" id="CAJVPV010000271">
    <property type="protein sequence ID" value="CAG8449566.1"/>
    <property type="molecule type" value="Genomic_DNA"/>
</dbReference>
<accession>A0A9N8VDS7</accession>
<proteinExistence type="predicted"/>
<keyword evidence="2" id="KW-1185">Reference proteome</keyword>
<gene>
    <name evidence="1" type="ORF">AMORRO_LOCUS831</name>
</gene>
<comment type="caution">
    <text evidence="1">The sequence shown here is derived from an EMBL/GenBank/DDBJ whole genome shotgun (WGS) entry which is preliminary data.</text>
</comment>
<reference evidence="1" key="1">
    <citation type="submission" date="2021-06" db="EMBL/GenBank/DDBJ databases">
        <authorList>
            <person name="Kallberg Y."/>
            <person name="Tangrot J."/>
            <person name="Rosling A."/>
        </authorList>
    </citation>
    <scope>NUCLEOTIDE SEQUENCE</scope>
    <source>
        <strain evidence="1">CL551</strain>
    </source>
</reference>
<protein>
    <submittedName>
        <fullName evidence="1">11633_t:CDS:1</fullName>
    </submittedName>
</protein>
<dbReference type="AlphaFoldDB" id="A0A9N8VDS7"/>
<evidence type="ECO:0000313" key="1">
    <source>
        <dbReference type="EMBL" id="CAG8449566.1"/>
    </source>
</evidence>
<sequence>MGNFDLAWGNSGNASTVISTPDGACIVAFIRESVREAEDTSVGVGESISLLRQRYRDIFLSDTKLNISDSFRPGSGDEWLMLEKYPIDGCIDSEQTKPLSLRDLLDLPDDDESKIIKINLRYINDMFEEFNPFHDGLSSTERDQFDGSDYYGHHVGIFEFFGNRKAKVVSSMGEQSCRKAHMDVPPNDKDIVREFILGFNSLVAEVRSYYCQDTLLFEENPNFLRLSGDLRAYFEEHIQSREDAIEDSEWFANLERYFKYIIERGIFRVQEWFTQNTTKFP</sequence>